<dbReference type="Proteomes" id="UP001233172">
    <property type="component" value="Unassembled WGS sequence"/>
</dbReference>
<organism evidence="3 4">
    <name type="scientific">Biomphalaria pfeifferi</name>
    <name type="common">Bloodfluke planorb</name>
    <name type="synonym">Freshwater snail</name>
    <dbReference type="NCBI Taxonomy" id="112525"/>
    <lineage>
        <taxon>Eukaryota</taxon>
        <taxon>Metazoa</taxon>
        <taxon>Spiralia</taxon>
        <taxon>Lophotrochozoa</taxon>
        <taxon>Mollusca</taxon>
        <taxon>Gastropoda</taxon>
        <taxon>Heterobranchia</taxon>
        <taxon>Euthyneura</taxon>
        <taxon>Panpulmonata</taxon>
        <taxon>Hygrophila</taxon>
        <taxon>Lymnaeoidea</taxon>
        <taxon>Planorbidae</taxon>
        <taxon>Biomphalaria</taxon>
    </lineage>
</organism>
<keyword evidence="3" id="KW-0547">Nucleotide-binding</keyword>
<keyword evidence="3" id="KW-0378">Hydrolase</keyword>
<evidence type="ECO:0000259" key="2">
    <source>
        <dbReference type="Pfam" id="PF00567"/>
    </source>
</evidence>
<name>A0AAD8EW57_BIOPF</name>
<protein>
    <submittedName>
        <fullName evidence="3">ATP-dependent RNA helicase TDRD12</fullName>
    </submittedName>
</protein>
<dbReference type="SUPFAM" id="SSF63748">
    <property type="entry name" value="Tudor/PWWP/MBT"/>
    <property type="match status" value="1"/>
</dbReference>
<keyword evidence="3" id="KW-0067">ATP-binding</keyword>
<feature type="region of interest" description="Disordered" evidence="1">
    <location>
        <begin position="485"/>
        <end position="513"/>
    </location>
</feature>
<dbReference type="Gene3D" id="2.40.50.90">
    <property type="match status" value="1"/>
</dbReference>
<accession>A0AAD8EW57</accession>
<dbReference type="AlphaFoldDB" id="A0AAD8EW57"/>
<dbReference type="EMBL" id="JASAOG010000291">
    <property type="protein sequence ID" value="KAK0041029.1"/>
    <property type="molecule type" value="Genomic_DNA"/>
</dbReference>
<evidence type="ECO:0000313" key="3">
    <source>
        <dbReference type="EMBL" id="KAK0041029.1"/>
    </source>
</evidence>
<proteinExistence type="predicted"/>
<dbReference type="Gene3D" id="2.30.30.140">
    <property type="match status" value="1"/>
</dbReference>
<reference evidence="3" key="2">
    <citation type="submission" date="2023-04" db="EMBL/GenBank/DDBJ databases">
        <authorList>
            <person name="Bu L."/>
            <person name="Lu L."/>
            <person name="Laidemitt M.R."/>
            <person name="Zhang S.M."/>
            <person name="Mutuku M."/>
            <person name="Mkoji G."/>
            <person name="Steinauer M."/>
            <person name="Loker E.S."/>
        </authorList>
    </citation>
    <scope>NUCLEOTIDE SEQUENCE</scope>
    <source>
        <strain evidence="3">KasaAsao</strain>
        <tissue evidence="3">Whole Snail</tissue>
    </source>
</reference>
<feature type="domain" description="Tudor" evidence="2">
    <location>
        <begin position="7"/>
        <end position="123"/>
    </location>
</feature>
<feature type="compositionally biased region" description="Polar residues" evidence="1">
    <location>
        <begin position="418"/>
        <end position="436"/>
    </location>
</feature>
<evidence type="ECO:0000313" key="4">
    <source>
        <dbReference type="Proteomes" id="UP001233172"/>
    </source>
</evidence>
<dbReference type="GO" id="GO:0004386">
    <property type="term" value="F:helicase activity"/>
    <property type="evidence" value="ECO:0007669"/>
    <property type="project" value="UniProtKB-KW"/>
</dbReference>
<gene>
    <name evidence="3" type="ORF">Bpfe_029547</name>
</gene>
<feature type="compositionally biased region" description="Polar residues" evidence="1">
    <location>
        <begin position="337"/>
        <end position="347"/>
    </location>
</feature>
<dbReference type="InterPro" id="IPR002999">
    <property type="entry name" value="Tudor"/>
</dbReference>
<dbReference type="InterPro" id="IPR035437">
    <property type="entry name" value="SNase_OB-fold_sf"/>
</dbReference>
<reference evidence="3" key="1">
    <citation type="journal article" date="2023" name="PLoS Negl. Trop. Dis.">
        <title>A genome sequence for Biomphalaria pfeifferi, the major vector snail for the human-infecting parasite Schistosoma mansoni.</title>
        <authorList>
            <person name="Bu L."/>
            <person name="Lu L."/>
            <person name="Laidemitt M.R."/>
            <person name="Zhang S.M."/>
            <person name="Mutuku M."/>
            <person name="Mkoji G."/>
            <person name="Steinauer M."/>
            <person name="Loker E.S."/>
        </authorList>
    </citation>
    <scope>NUCLEOTIDE SEQUENCE</scope>
    <source>
        <strain evidence="3">KasaAsao</strain>
    </source>
</reference>
<keyword evidence="4" id="KW-1185">Reference proteome</keyword>
<sequence length="618" mass="69146">MEKHIKKIQILKVIHPGNFLVKILTNEDAVTFSMFVREMNSCLNELQSIGITSYRPAEKDICAALGDDGVWYRVRLTSRVTDHSFMCSKIDDISEFLCNSHRLMTLPRKFLEYPQQVLKCCLWDVHPITMTMELGDKGYQAKQRACEEWDQAATHFMIDQISNSIGCLAEIMKEDSDSVLHLKLYFITTDEEIYFNQKLLEEGYAISLPDLPPLISESAETQQPLDRYQKLLNRNNSSSGQRDNCERVVMDTFRTFGNSPESSIKCTSTPRKFDISPQLPGSVRIQSLLDIGSPPALVRCELSPQHKVSVNGHFSTEKQVAGKGRGLASIFSEKTLDSPSYGQSRSTFVARPVSPQQQFDKGLNFLSEEESFITSNGHDKRDLLASDHDRSLLNSSHAELQFDTKHFLQSSVSSSSSGEKSLTNIHSSSMSHQRSNFAPKLTSSEMQFGDRCTLNSSEKSSSLSNDQSVINLKVSDPNYCKSWVESSPIPESPSLDQTQRLQACSPSSSSSSSYLLSTTYTQYKSQGARPKQPKSSSNRLLEMLVKKHNGNDQTPLLNSSCEREDLLKGILETGPQTVRQDQPISRPFLGVVAHGIGLVPMAIDLADSHFHEDVKKVM</sequence>
<dbReference type="Pfam" id="PF00567">
    <property type="entry name" value="TUDOR"/>
    <property type="match status" value="1"/>
</dbReference>
<comment type="caution">
    <text evidence="3">The sequence shown here is derived from an EMBL/GenBank/DDBJ whole genome shotgun (WGS) entry which is preliminary data.</text>
</comment>
<keyword evidence="3" id="KW-0347">Helicase</keyword>
<feature type="region of interest" description="Disordered" evidence="1">
    <location>
        <begin position="336"/>
        <end position="355"/>
    </location>
</feature>
<feature type="region of interest" description="Disordered" evidence="1">
    <location>
        <begin position="413"/>
        <end position="436"/>
    </location>
</feature>
<evidence type="ECO:0000256" key="1">
    <source>
        <dbReference type="SAM" id="MobiDB-lite"/>
    </source>
</evidence>
<feature type="compositionally biased region" description="Polar residues" evidence="1">
    <location>
        <begin position="494"/>
        <end position="506"/>
    </location>
</feature>